<keyword evidence="1" id="KW-0812">Transmembrane</keyword>
<dbReference type="Proteomes" id="UP000887043">
    <property type="component" value="Unassembled WGS sequence"/>
</dbReference>
<dbReference type="AlphaFoldDB" id="A0AA37HXT4"/>
<dbReference type="Pfam" id="PF04773">
    <property type="entry name" value="FecR"/>
    <property type="match status" value="1"/>
</dbReference>
<sequence length="353" mass="40273">MNKETLDNLLHDIQEHCGEDEDLVRRYDDYAATDAEKALKQMLMRTGTMTRSPRLELCRRYRYAMVAAVAAFLVCGLFWWWQYAKVIPPTVSEEVQHAIAMSQKSGRQEASVTPFVQNLGTQTVSENLHSTYHIQEDEVVEQLLTAKQVTTRSNKEFWLTLPDGSLVHLNYNTHIIYPEKFVGNTRDVLLDGEAYFMVAKDRLHPFRVHTPQGMATAYGTEFNVSTRGKNSTEIVLVNGSVGVTPSGSSEQLMRPKQKCSINDNQCLMENIDVEPYVAWNTGHFVFEDCQLWRLMDVLSRWYGMKVQFLSEPSREILFTGILSRYNEINASLEAIATVAEVDIRTEGNVITIK</sequence>
<organism evidence="4 5">
    <name type="scientific">Segatella bryantii</name>
    <name type="common">Prevotella bryantii</name>
    <dbReference type="NCBI Taxonomy" id="77095"/>
    <lineage>
        <taxon>Bacteria</taxon>
        <taxon>Pseudomonadati</taxon>
        <taxon>Bacteroidota</taxon>
        <taxon>Bacteroidia</taxon>
        <taxon>Bacteroidales</taxon>
        <taxon>Prevotellaceae</taxon>
        <taxon>Segatella</taxon>
    </lineage>
</organism>
<keyword evidence="1" id="KW-1133">Transmembrane helix</keyword>
<reference evidence="4" key="1">
    <citation type="submission" date="2021-08" db="EMBL/GenBank/DDBJ databases">
        <title>Prevotella lacticifex sp. nov., isolated from rumen of cow.</title>
        <authorList>
            <person name="Shinkai T."/>
            <person name="Ikeyama N."/>
            <person name="Kumagai M."/>
            <person name="Ohmori H."/>
            <person name="Sakamoto M."/>
            <person name="Ohkuma M."/>
            <person name="Mitsumori M."/>
        </authorList>
    </citation>
    <scope>NUCLEOTIDE SEQUENCE</scope>
    <source>
        <strain evidence="4">DSM 11371</strain>
    </source>
</reference>
<protein>
    <submittedName>
        <fullName evidence="4">Iron dicitrate transporter FecR</fullName>
    </submittedName>
</protein>
<dbReference type="Gene3D" id="3.55.50.30">
    <property type="match status" value="1"/>
</dbReference>
<dbReference type="GO" id="GO:0016989">
    <property type="term" value="F:sigma factor antagonist activity"/>
    <property type="evidence" value="ECO:0007669"/>
    <property type="project" value="TreeGrafter"/>
</dbReference>
<gene>
    <name evidence="4" type="ORF">PRRU23_23060</name>
</gene>
<dbReference type="RefSeq" id="WP_074803012.1">
    <property type="nucleotide sequence ID" value="NZ_BPTR01000001.1"/>
</dbReference>
<dbReference type="PIRSF" id="PIRSF018266">
    <property type="entry name" value="FecR"/>
    <property type="match status" value="1"/>
</dbReference>
<evidence type="ECO:0000313" key="4">
    <source>
        <dbReference type="EMBL" id="GJG28606.1"/>
    </source>
</evidence>
<keyword evidence="1" id="KW-0472">Membrane</keyword>
<name>A0AA37HXT4_SEGBR</name>
<dbReference type="Gene3D" id="2.60.120.1440">
    <property type="match status" value="1"/>
</dbReference>
<evidence type="ECO:0000313" key="5">
    <source>
        <dbReference type="Proteomes" id="UP000887043"/>
    </source>
</evidence>
<dbReference type="PANTHER" id="PTHR30273:SF2">
    <property type="entry name" value="PROTEIN FECR"/>
    <property type="match status" value="1"/>
</dbReference>
<dbReference type="PANTHER" id="PTHR30273">
    <property type="entry name" value="PERIPLASMIC SIGNAL SENSOR AND SIGMA FACTOR ACTIVATOR FECR-RELATED"/>
    <property type="match status" value="1"/>
</dbReference>
<feature type="domain" description="Protein FecR C-terminal" evidence="3">
    <location>
        <begin position="284"/>
        <end position="352"/>
    </location>
</feature>
<feature type="domain" description="FecR protein" evidence="2">
    <location>
        <begin position="148"/>
        <end position="241"/>
    </location>
</feature>
<dbReference type="EMBL" id="BPTR01000001">
    <property type="protein sequence ID" value="GJG28606.1"/>
    <property type="molecule type" value="Genomic_DNA"/>
</dbReference>
<evidence type="ECO:0000259" key="2">
    <source>
        <dbReference type="Pfam" id="PF04773"/>
    </source>
</evidence>
<proteinExistence type="predicted"/>
<dbReference type="InterPro" id="IPR006860">
    <property type="entry name" value="FecR"/>
</dbReference>
<dbReference type="InterPro" id="IPR012373">
    <property type="entry name" value="Ferrdict_sens_TM"/>
</dbReference>
<evidence type="ECO:0000256" key="1">
    <source>
        <dbReference type="SAM" id="Phobius"/>
    </source>
</evidence>
<comment type="caution">
    <text evidence="4">The sequence shown here is derived from an EMBL/GenBank/DDBJ whole genome shotgun (WGS) entry which is preliminary data.</text>
</comment>
<evidence type="ECO:0000259" key="3">
    <source>
        <dbReference type="Pfam" id="PF16344"/>
    </source>
</evidence>
<feature type="transmembrane region" description="Helical" evidence="1">
    <location>
        <begin position="61"/>
        <end position="81"/>
    </location>
</feature>
<dbReference type="InterPro" id="IPR032508">
    <property type="entry name" value="FecR_C"/>
</dbReference>
<dbReference type="Pfam" id="PF16344">
    <property type="entry name" value="FecR_C"/>
    <property type="match status" value="1"/>
</dbReference>
<accession>A0AA37HXT4</accession>